<evidence type="ECO:0008006" key="3">
    <source>
        <dbReference type="Google" id="ProtNLM"/>
    </source>
</evidence>
<gene>
    <name evidence="1" type="ORF">H3H51_04825</name>
</gene>
<protein>
    <recommendedName>
        <fullName evidence="3">Lipoprotein</fullName>
    </recommendedName>
</protein>
<name>A0A7W4LJI3_9GAMM</name>
<keyword evidence="2" id="KW-1185">Reference proteome</keyword>
<dbReference type="AlphaFoldDB" id="A0A7W4LJI3"/>
<sequence>MHRLMLSSLPVLLAGCSLLPRHDPGQAWVNLSSAEHEQLQALQVDEKPLDDDRFFQVSPGQHELQVRFQFEVDPSNIGPQSEALPRTCLLTIDYADFAAGGTYRLEADSFGFRPLVQLYDAQGRKLARGREGRCGEV</sequence>
<dbReference type="RefSeq" id="WP_183087868.1">
    <property type="nucleotide sequence ID" value="NZ_JACJUD010000001.1"/>
</dbReference>
<dbReference type="Proteomes" id="UP000542720">
    <property type="component" value="Unassembled WGS sequence"/>
</dbReference>
<dbReference type="EMBL" id="JACJUD010000001">
    <property type="protein sequence ID" value="MBB2494334.1"/>
    <property type="molecule type" value="Genomic_DNA"/>
</dbReference>
<reference evidence="1 2" key="1">
    <citation type="submission" date="2020-08" db="EMBL/GenBank/DDBJ databases">
        <authorList>
            <person name="Kim C.M."/>
        </authorList>
    </citation>
    <scope>NUCLEOTIDE SEQUENCE [LARGE SCALE GENOMIC DNA]</scope>
    <source>
        <strain evidence="1 2">UL070</strain>
    </source>
</reference>
<accession>A0A7W4LJI3</accession>
<evidence type="ECO:0000313" key="1">
    <source>
        <dbReference type="EMBL" id="MBB2494334.1"/>
    </source>
</evidence>
<comment type="caution">
    <text evidence="1">The sequence shown here is derived from an EMBL/GenBank/DDBJ whole genome shotgun (WGS) entry which is preliminary data.</text>
</comment>
<proteinExistence type="predicted"/>
<organism evidence="1 2">
    <name type="scientific">Aquipseudomonas ullengensis</name>
    <dbReference type="NCBI Taxonomy" id="2759166"/>
    <lineage>
        <taxon>Bacteria</taxon>
        <taxon>Pseudomonadati</taxon>
        <taxon>Pseudomonadota</taxon>
        <taxon>Gammaproteobacteria</taxon>
        <taxon>Pseudomonadales</taxon>
        <taxon>Pseudomonadaceae</taxon>
        <taxon>Aquipseudomonas</taxon>
    </lineage>
</organism>
<dbReference type="PROSITE" id="PS51257">
    <property type="entry name" value="PROKAR_LIPOPROTEIN"/>
    <property type="match status" value="1"/>
</dbReference>
<evidence type="ECO:0000313" key="2">
    <source>
        <dbReference type="Proteomes" id="UP000542720"/>
    </source>
</evidence>